<feature type="transmembrane region" description="Helical" evidence="2">
    <location>
        <begin position="12"/>
        <end position="34"/>
    </location>
</feature>
<dbReference type="PANTHER" id="PTHR23028:SF53">
    <property type="entry name" value="ACYL_TRANSF_3 DOMAIN-CONTAINING PROTEIN"/>
    <property type="match status" value="1"/>
</dbReference>
<comment type="caution">
    <text evidence="4">The sequence shown here is derived from an EMBL/GenBank/DDBJ whole genome shotgun (WGS) entry which is preliminary data.</text>
</comment>
<evidence type="ECO:0000256" key="2">
    <source>
        <dbReference type="SAM" id="Phobius"/>
    </source>
</evidence>
<dbReference type="RefSeq" id="WP_265990180.1">
    <property type="nucleotide sequence ID" value="NZ_CP110973.1"/>
</dbReference>
<evidence type="ECO:0000313" key="4">
    <source>
        <dbReference type="EMBL" id="MFD1139489.1"/>
    </source>
</evidence>
<keyword evidence="4" id="KW-0808">Transferase</keyword>
<keyword evidence="4" id="KW-0012">Acyltransferase</keyword>
<keyword evidence="2" id="KW-0472">Membrane</keyword>
<feature type="domain" description="Acyltransferase 3" evidence="3">
    <location>
        <begin position="18"/>
        <end position="345"/>
    </location>
</feature>
<protein>
    <submittedName>
        <fullName evidence="4">Acyltransferase family protein</fullName>
        <ecNumber evidence="4">2.3.-.-</ecNumber>
    </submittedName>
</protein>
<feature type="transmembrane region" description="Helical" evidence="2">
    <location>
        <begin position="291"/>
        <end position="309"/>
    </location>
</feature>
<sequence>MSLSTSITRPTSSYLLPLDGIRAIALIMVVLSHFGLGHIIPGGLALNCFFFISGFLITRLLISEHNRTGTINLKNFYIRRFLRLYPALLFMLLISVCFIGAIGCEFHAQEILSSLFYYRNYFVIYLRPIQPLDCTLILDILWSLAVEEHFYIAFPLLFVLLFRHRPAFLCFLTVGVIGILAWRQYLMTTYGPTELTIYTIYHLTETRADAIMYGCLISLLAYGPTGAGFIQRANHSISIGLAFILLAISLFYRDLAFRETFRYSFQGLGFSILVPALLFHPRLEKLRQWFSAPWLLTVAQLSYSLYLFHWVGISIARYLTGSERITVEYLLIAVPIGLTLSVVSYYGIEKRILKLRKHYGSNLKPESAPDATPALQPQPIRS</sequence>
<evidence type="ECO:0000313" key="5">
    <source>
        <dbReference type="Proteomes" id="UP001597116"/>
    </source>
</evidence>
<feature type="transmembrane region" description="Helical" evidence="2">
    <location>
        <begin position="82"/>
        <end position="103"/>
    </location>
</feature>
<feature type="transmembrane region" description="Helical" evidence="2">
    <location>
        <begin position="40"/>
        <end position="62"/>
    </location>
</feature>
<feature type="transmembrane region" description="Helical" evidence="2">
    <location>
        <begin position="261"/>
        <end position="279"/>
    </location>
</feature>
<dbReference type="InterPro" id="IPR002656">
    <property type="entry name" value="Acyl_transf_3_dom"/>
</dbReference>
<gene>
    <name evidence="4" type="ORF">ACFQ4C_00115</name>
</gene>
<dbReference type="PANTHER" id="PTHR23028">
    <property type="entry name" value="ACETYLTRANSFERASE"/>
    <property type="match status" value="1"/>
</dbReference>
<accession>A0ABW3Q228</accession>
<feature type="transmembrane region" description="Helical" evidence="2">
    <location>
        <begin position="329"/>
        <end position="348"/>
    </location>
</feature>
<dbReference type="Pfam" id="PF01757">
    <property type="entry name" value="Acyl_transf_3"/>
    <property type="match status" value="1"/>
</dbReference>
<reference evidence="5" key="1">
    <citation type="journal article" date="2019" name="Int. J. Syst. Evol. Microbiol.">
        <title>The Global Catalogue of Microorganisms (GCM) 10K type strain sequencing project: providing services to taxonomists for standard genome sequencing and annotation.</title>
        <authorList>
            <consortium name="The Broad Institute Genomics Platform"/>
            <consortium name="The Broad Institute Genome Sequencing Center for Infectious Disease"/>
            <person name="Wu L."/>
            <person name="Ma J."/>
        </authorList>
    </citation>
    <scope>NUCLEOTIDE SEQUENCE [LARGE SCALE GENOMIC DNA]</scope>
    <source>
        <strain evidence="5">CCUG 55608</strain>
    </source>
</reference>
<dbReference type="GO" id="GO:0016746">
    <property type="term" value="F:acyltransferase activity"/>
    <property type="evidence" value="ECO:0007669"/>
    <property type="project" value="UniProtKB-KW"/>
</dbReference>
<keyword evidence="2" id="KW-0812">Transmembrane</keyword>
<evidence type="ECO:0000256" key="1">
    <source>
        <dbReference type="SAM" id="MobiDB-lite"/>
    </source>
</evidence>
<feature type="transmembrane region" description="Helical" evidence="2">
    <location>
        <begin position="140"/>
        <end position="161"/>
    </location>
</feature>
<dbReference type="InterPro" id="IPR050879">
    <property type="entry name" value="Acyltransferase_3"/>
</dbReference>
<proteinExistence type="predicted"/>
<feature type="transmembrane region" description="Helical" evidence="2">
    <location>
        <begin position="168"/>
        <end position="185"/>
    </location>
</feature>
<feature type="transmembrane region" description="Helical" evidence="2">
    <location>
        <begin position="237"/>
        <end position="255"/>
    </location>
</feature>
<feature type="region of interest" description="Disordered" evidence="1">
    <location>
        <begin position="363"/>
        <end position="382"/>
    </location>
</feature>
<keyword evidence="5" id="KW-1185">Reference proteome</keyword>
<feature type="transmembrane region" description="Helical" evidence="2">
    <location>
        <begin position="210"/>
        <end position="230"/>
    </location>
</feature>
<dbReference type="EC" id="2.3.-.-" evidence="4"/>
<organism evidence="4 5">
    <name type="scientific">Larkinella insperata</name>
    <dbReference type="NCBI Taxonomy" id="332158"/>
    <lineage>
        <taxon>Bacteria</taxon>
        <taxon>Pseudomonadati</taxon>
        <taxon>Bacteroidota</taxon>
        <taxon>Cytophagia</taxon>
        <taxon>Cytophagales</taxon>
        <taxon>Spirosomataceae</taxon>
        <taxon>Larkinella</taxon>
    </lineage>
</organism>
<evidence type="ECO:0000259" key="3">
    <source>
        <dbReference type="Pfam" id="PF01757"/>
    </source>
</evidence>
<name>A0ABW3Q228_9BACT</name>
<dbReference type="EMBL" id="JBHTLP010000001">
    <property type="protein sequence ID" value="MFD1139489.1"/>
    <property type="molecule type" value="Genomic_DNA"/>
</dbReference>
<keyword evidence="2" id="KW-1133">Transmembrane helix</keyword>
<dbReference type="Proteomes" id="UP001597116">
    <property type="component" value="Unassembled WGS sequence"/>
</dbReference>